<dbReference type="Proteomes" id="UP000230729">
    <property type="component" value="Unassembled WGS sequence"/>
</dbReference>
<name>A0A2G9ZL45_9BACT</name>
<dbReference type="EMBL" id="PCSD01000040">
    <property type="protein sequence ID" value="PIP33897.1"/>
    <property type="molecule type" value="Genomic_DNA"/>
</dbReference>
<dbReference type="Gene3D" id="3.40.1050.10">
    <property type="entry name" value="Carbonic anhydrase"/>
    <property type="match status" value="1"/>
</dbReference>
<dbReference type="Pfam" id="PF20393">
    <property type="entry name" value="Pro_CA_2"/>
    <property type="match status" value="1"/>
</dbReference>
<sequence length="149" mass="17123">MDFRLQKLIKKYMLAKNLWGDCDVVSLAGAAKILADGNDQEKNFLLRQIRISLEKHNISQIIFMHHTRCGAYASEYEFAGHQEEIACHAFDLAQAEALVKSHFPALAVRKVLMVMEDDRGERAKFITLPPQTDKFIFNFRLDTSLIPRK</sequence>
<dbReference type="GO" id="GO:0004089">
    <property type="term" value="F:carbonate dehydratase activity"/>
    <property type="evidence" value="ECO:0007669"/>
    <property type="project" value="InterPro"/>
</dbReference>
<organism evidence="1 2">
    <name type="scientific">Candidatus Falkowbacteria bacterium CG23_combo_of_CG06-09_8_20_14_all_49_15</name>
    <dbReference type="NCBI Taxonomy" id="1974572"/>
    <lineage>
        <taxon>Bacteria</taxon>
        <taxon>Candidatus Falkowiibacteriota</taxon>
    </lineage>
</organism>
<evidence type="ECO:0000313" key="1">
    <source>
        <dbReference type="EMBL" id="PIP33897.1"/>
    </source>
</evidence>
<gene>
    <name evidence="1" type="ORF">COX22_01940</name>
</gene>
<protein>
    <recommendedName>
        <fullName evidence="3">Carbonic anhydrase</fullName>
    </recommendedName>
</protein>
<dbReference type="InterPro" id="IPR046871">
    <property type="entry name" value="Pro_CA_2"/>
</dbReference>
<proteinExistence type="predicted"/>
<dbReference type="SUPFAM" id="SSF53056">
    <property type="entry name" value="beta-carbonic anhydrase, cab"/>
    <property type="match status" value="1"/>
</dbReference>
<reference evidence="1 2" key="1">
    <citation type="submission" date="2017-09" db="EMBL/GenBank/DDBJ databases">
        <title>Depth-based differentiation of microbial function through sediment-hosted aquifers and enrichment of novel symbionts in the deep terrestrial subsurface.</title>
        <authorList>
            <person name="Probst A.J."/>
            <person name="Ladd B."/>
            <person name="Jarett J.K."/>
            <person name="Geller-Mcgrath D.E."/>
            <person name="Sieber C.M."/>
            <person name="Emerson J.B."/>
            <person name="Anantharaman K."/>
            <person name="Thomas B.C."/>
            <person name="Malmstrom R."/>
            <person name="Stieglmeier M."/>
            <person name="Klingl A."/>
            <person name="Woyke T."/>
            <person name="Ryan C.M."/>
            <person name="Banfield J.F."/>
        </authorList>
    </citation>
    <scope>NUCLEOTIDE SEQUENCE [LARGE SCALE GENOMIC DNA]</scope>
    <source>
        <strain evidence="1">CG23_combo_of_CG06-09_8_20_14_all_49_15</strain>
    </source>
</reference>
<dbReference type="AlphaFoldDB" id="A0A2G9ZL45"/>
<evidence type="ECO:0008006" key="3">
    <source>
        <dbReference type="Google" id="ProtNLM"/>
    </source>
</evidence>
<evidence type="ECO:0000313" key="2">
    <source>
        <dbReference type="Proteomes" id="UP000230729"/>
    </source>
</evidence>
<comment type="caution">
    <text evidence="1">The sequence shown here is derived from an EMBL/GenBank/DDBJ whole genome shotgun (WGS) entry which is preliminary data.</text>
</comment>
<dbReference type="GO" id="GO:0008270">
    <property type="term" value="F:zinc ion binding"/>
    <property type="evidence" value="ECO:0007669"/>
    <property type="project" value="InterPro"/>
</dbReference>
<accession>A0A2G9ZL45</accession>
<dbReference type="InterPro" id="IPR036874">
    <property type="entry name" value="Carbonic_anhydrase_sf"/>
</dbReference>